<keyword evidence="6 9" id="KW-0663">Pyridoxal phosphate</keyword>
<protein>
    <recommendedName>
        <fullName evidence="9">Alpha-1,4 glucan phosphorylase</fullName>
        <ecNumber evidence="9">2.4.1.1</ecNumber>
    </recommendedName>
</protein>
<dbReference type="Proteomes" id="UP000016064">
    <property type="component" value="Unassembled WGS sequence"/>
</dbReference>
<gene>
    <name evidence="10" type="ORF">H359_0539</name>
</gene>
<keyword evidence="4 9" id="KW-0328">Glycosyltransferase</keyword>
<dbReference type="GO" id="GO:0004645">
    <property type="term" value="F:1,4-alpha-oligoglucan phosphorylase activity"/>
    <property type="evidence" value="ECO:0007669"/>
    <property type="project" value="UniProtKB-EC"/>
</dbReference>
<dbReference type="SUPFAM" id="SSF53756">
    <property type="entry name" value="UDP-Glycosyltransferase/glycogen phosphorylase"/>
    <property type="match status" value="1"/>
</dbReference>
<dbReference type="RefSeq" id="WP_020370097.1">
    <property type="nucleotide sequence ID" value="NZ_APJW01000002.1"/>
</dbReference>
<evidence type="ECO:0000256" key="8">
    <source>
        <dbReference type="ARBA" id="ARBA00025174"/>
    </source>
</evidence>
<comment type="cofactor">
    <cofactor evidence="2 9">
        <name>pyridoxal 5'-phosphate</name>
        <dbReference type="ChEBI" id="CHEBI:597326"/>
    </cofactor>
</comment>
<evidence type="ECO:0000256" key="2">
    <source>
        <dbReference type="ARBA" id="ARBA00001933"/>
    </source>
</evidence>
<evidence type="ECO:0000256" key="9">
    <source>
        <dbReference type="RuleBase" id="RU000587"/>
    </source>
</evidence>
<keyword evidence="5 9" id="KW-0808">Transferase</keyword>
<dbReference type="Pfam" id="PF00343">
    <property type="entry name" value="Phosphorylase"/>
    <property type="match status" value="1"/>
</dbReference>
<dbReference type="PANTHER" id="PTHR11468">
    <property type="entry name" value="GLYCOGEN PHOSPHORYLASE"/>
    <property type="match status" value="1"/>
</dbReference>
<dbReference type="EC" id="2.4.1.1" evidence="9"/>
<dbReference type="PROSITE" id="PS00102">
    <property type="entry name" value="PHOSPHORYLASE"/>
    <property type="match status" value="1"/>
</dbReference>
<dbReference type="InterPro" id="IPR035090">
    <property type="entry name" value="Pyridoxal_P_attach_site"/>
</dbReference>
<evidence type="ECO:0000256" key="6">
    <source>
        <dbReference type="ARBA" id="ARBA00022898"/>
    </source>
</evidence>
<comment type="function">
    <text evidence="9">Allosteric enzyme that catalyzes the rate-limiting step in glycogen catabolism, the phosphorolytic cleavage of glycogen to produce glucose-1-phosphate, and plays a central role in maintaining cellular and organismal glucose homeostasis.</text>
</comment>
<dbReference type="InterPro" id="IPR000811">
    <property type="entry name" value="Glyco_trans_35"/>
</dbReference>
<evidence type="ECO:0000256" key="4">
    <source>
        <dbReference type="ARBA" id="ARBA00022676"/>
    </source>
</evidence>
<comment type="catalytic activity">
    <reaction evidence="1 9">
        <text>[(1-&gt;4)-alpha-D-glucosyl](n) + phosphate = [(1-&gt;4)-alpha-D-glucosyl](n-1) + alpha-D-glucose 1-phosphate</text>
        <dbReference type="Rhea" id="RHEA:41732"/>
        <dbReference type="Rhea" id="RHEA-COMP:9584"/>
        <dbReference type="Rhea" id="RHEA-COMP:9586"/>
        <dbReference type="ChEBI" id="CHEBI:15444"/>
        <dbReference type="ChEBI" id="CHEBI:43474"/>
        <dbReference type="ChEBI" id="CHEBI:58601"/>
        <dbReference type="EC" id="2.4.1.1"/>
    </reaction>
</comment>
<evidence type="ECO:0000256" key="1">
    <source>
        <dbReference type="ARBA" id="ARBA00001275"/>
    </source>
</evidence>
<evidence type="ECO:0000313" key="11">
    <source>
        <dbReference type="Proteomes" id="UP000016064"/>
    </source>
</evidence>
<dbReference type="PIRSF" id="PIRSF000460">
    <property type="entry name" value="Pprylas_GlgP"/>
    <property type="match status" value="1"/>
</dbReference>
<dbReference type="InterPro" id="IPR011833">
    <property type="entry name" value="Glycg_phsphrylas"/>
</dbReference>
<dbReference type="EMBL" id="APJW01000002">
    <property type="protein sequence ID" value="EQM62758.1"/>
    <property type="molecule type" value="Genomic_DNA"/>
</dbReference>
<evidence type="ECO:0000256" key="3">
    <source>
        <dbReference type="ARBA" id="ARBA00006047"/>
    </source>
</evidence>
<dbReference type="Gene3D" id="3.40.50.2000">
    <property type="entry name" value="Glycogen Phosphorylase B"/>
    <property type="match status" value="2"/>
</dbReference>
<keyword evidence="7 9" id="KW-0119">Carbohydrate metabolism</keyword>
<proteinExistence type="inferred from homology"/>
<sequence length="817" mass="93757">MAFDKNLVNVESMKQAILDRLYFGVVQSPESASPRDIFTAVSKTVMEWLAKGWLRTQNSYYKNDVKRVYYISMEFLLGRSLKSNLLNLGILDLVKQALASLNYDFDSLVNMESDAGLGNGGLGRLAACYLDSMATLGIPAYGYGIRYDYGIFDQKIVNGYQVEAPDEWLRYGNPWEICRGEYLYPIRFYGRVIHYTDARGKEIAELVDTKEVLAMAYDIPIPGYENNTVNSLRLWQAQSPHGFDFTYFNHGNYIRAIEDIALVENISRVLYPNDTISEGQELRLKQEYFLVSATIQDILRRYTKTHISLEHLPDKVSVQLNDTHPALGIAEMMHILVDREELPWDIAWGMTTKIFNYTNHTILPEALERWPISLFAKLLPRHLEIIYEINSRWLDQVSLRYPDNHDKRRSLSIIEDGSEKHVNMANLAIVGSNKVNGVSYFHSQLIKETLFKGFTEFFPEKFINVTNGVTPRRWLALCNPRLNKLLNRVIGSKHLIDLSQLSEIKKFTDDSSFRDSWRQVKLKNKEDLARTIVKIVGEPIDPSSMFDCHVKRIHEYKRQLMNVLRVIHQYNQIKNGTISRDLLVPTTVIFSGKAAPGYAMAKLIIKLINSVSDVINKDANVKEFLKIIFLPNYRVSLAEMIIPASDLSEQISTAGFEASGTGNMKFALNGALTIGTMDGANIEMLDYIGRENMFIFGLLEEEISQLRREYYPQSICNRNPEIAQIINMIDQGYFNSSDKDLFKPIVHRLLREGDPFFILADLESYIQAHENAQKLFTLPEEWTKKSIYNVAGIGYFSSDRAIADYARDIWNIPIQNR</sequence>
<accession>A0ABP2XE64</accession>
<comment type="similarity">
    <text evidence="3 9">Belongs to the glycogen phosphorylase family.</text>
</comment>
<evidence type="ECO:0000256" key="5">
    <source>
        <dbReference type="ARBA" id="ARBA00022679"/>
    </source>
</evidence>
<dbReference type="NCBIfam" id="TIGR02093">
    <property type="entry name" value="P_ylase"/>
    <property type="match status" value="1"/>
</dbReference>
<evidence type="ECO:0000313" key="10">
    <source>
        <dbReference type="EMBL" id="EQM62758.1"/>
    </source>
</evidence>
<evidence type="ECO:0000256" key="7">
    <source>
        <dbReference type="ARBA" id="ARBA00023277"/>
    </source>
</evidence>
<reference evidence="10 11" key="1">
    <citation type="submission" date="2013-07" db="EMBL/GenBank/DDBJ databases">
        <title>Isolation of a new Chlamydia species from the feral Sacred Ibis (Threskiornis aethiopicus): Chlamydia ibidis.</title>
        <authorList>
            <person name="Vorimore F."/>
            <person name="Hsia R.-C."/>
            <person name="Huot-Creasy H."/>
            <person name="Bastian S."/>
            <person name="Deruyter L."/>
            <person name="Passet A."/>
            <person name="Sachse K."/>
            <person name="Bavoil P."/>
            <person name="Myers G."/>
            <person name="Laroucau K."/>
        </authorList>
    </citation>
    <scope>NUCLEOTIDE SEQUENCE [LARGE SCALE GENOMIC DNA]</scope>
    <source>
        <strain evidence="10 11">10-1398/6</strain>
    </source>
</reference>
<dbReference type="CDD" id="cd04300">
    <property type="entry name" value="GT35_Glycogen_Phosphorylase"/>
    <property type="match status" value="1"/>
</dbReference>
<dbReference type="PANTHER" id="PTHR11468:SF3">
    <property type="entry name" value="GLYCOGEN PHOSPHORYLASE, LIVER FORM"/>
    <property type="match status" value="1"/>
</dbReference>
<organism evidence="10 11">
    <name type="scientific">Chlamydia ibidis 10-1398/6</name>
    <dbReference type="NCBI Taxonomy" id="1046581"/>
    <lineage>
        <taxon>Bacteria</taxon>
        <taxon>Pseudomonadati</taxon>
        <taxon>Chlamydiota</taxon>
        <taxon>Chlamydiia</taxon>
        <taxon>Chlamydiales</taxon>
        <taxon>Chlamydiaceae</taxon>
        <taxon>Chlamydia/Chlamydophila group</taxon>
        <taxon>Chlamydia</taxon>
    </lineage>
</organism>
<name>A0ABP2XE64_9CHLA</name>
<comment type="function">
    <text evidence="8">Phosphorylase is an important allosteric enzyme in carbohydrate metabolism. Enzymes from different sources differ in their regulatory mechanisms and in their natural substrates. However, all known phosphorylases share catalytic and structural properties.</text>
</comment>
<comment type="caution">
    <text evidence="10">The sequence shown here is derived from an EMBL/GenBank/DDBJ whole genome shotgun (WGS) entry which is preliminary data.</text>
</comment>
<keyword evidence="11" id="KW-1185">Reference proteome</keyword>